<keyword evidence="8" id="KW-1185">Reference proteome</keyword>
<dbReference type="RefSeq" id="WP_192863146.1">
    <property type="nucleotide sequence ID" value="NZ_JADAQT010000088.1"/>
</dbReference>
<dbReference type="InterPro" id="IPR017853">
    <property type="entry name" value="GH"/>
</dbReference>
<comment type="catalytic activity">
    <reaction evidence="1">
        <text>Hydrolysis of terminal non-reducing N-acetyl-D-hexosamine residues in N-acetyl-beta-D-hexosaminides.</text>
        <dbReference type="EC" id="3.2.1.52"/>
    </reaction>
</comment>
<sequence>MTSTKRQGSISGAEAGLADLGPEQRIAQCLLVMPGVDDRGRPDAATLAAVRAGVGTLHSVVGMPASHASEYYDEIREVALDAGVLPPLISGNLESGIGYSLGRTGTDLPYPRGLGIADDEELAYRAALLAAREARAVGYHWTFSPCVDVLTTSEDPILGVRAFGVGTDRTAALAAAQIRGFRDGGVASTAKHFPGHGDSSVDSHLGLPVIDRTAEAHSRVHLPPFAAAVASGVPSIMVGHVVLPGHGVDVPASLSPVVNRDWLRGGLGYDGVIITDSLRMSAVSARWSAAESAVLALSAGADVANAKCAAEELPGLVAAVHAALTDGVLDPRELDASVLRLLRMRDEIAVDEAPEPAVALDSPREWLDSGRAVTVEQAGQVSIGGRDIVFVGASPLAERLAAAARRRGAPARHEPPNADTAVSPAPGTLVAAVVVPDTAVGPEDRRRIDQLARYAELLVVNGVMPAESLRRDRACVIVAPAVDAFGIVTEAAVDAVLDRLDPQVGD</sequence>
<feature type="domain" description="Glycoside hydrolase family 3 N-terminal" evidence="6">
    <location>
        <begin position="74"/>
        <end position="343"/>
    </location>
</feature>
<dbReference type="SUPFAM" id="SSF51445">
    <property type="entry name" value="(Trans)glycosidases"/>
    <property type="match status" value="1"/>
</dbReference>
<protein>
    <recommendedName>
        <fullName evidence="3">beta-N-acetylhexosaminidase</fullName>
        <ecNumber evidence="3">3.2.1.52</ecNumber>
    </recommendedName>
</protein>
<accession>A0ABR9N0P5</accession>
<dbReference type="Gene3D" id="3.20.20.300">
    <property type="entry name" value="Glycoside hydrolase, family 3, N-terminal domain"/>
    <property type="match status" value="1"/>
</dbReference>
<comment type="similarity">
    <text evidence="2">Belongs to the glycosyl hydrolase 3 family.</text>
</comment>
<dbReference type="PANTHER" id="PTHR30480">
    <property type="entry name" value="BETA-HEXOSAMINIDASE-RELATED"/>
    <property type="match status" value="1"/>
</dbReference>
<evidence type="ECO:0000256" key="5">
    <source>
        <dbReference type="ARBA" id="ARBA00023295"/>
    </source>
</evidence>
<reference evidence="7 8" key="1">
    <citation type="submission" date="2020-10" db="EMBL/GenBank/DDBJ databases">
        <title>Myceligenerans pegani sp. nov., an endophytic actinomycete isolated from Peganum harmala L. in Xinjiang, China.</title>
        <authorList>
            <person name="Xin L."/>
        </authorList>
    </citation>
    <scope>NUCLEOTIDE SEQUENCE [LARGE SCALE GENOMIC DNA]</scope>
    <source>
        <strain evidence="7 8">TRM65318</strain>
    </source>
</reference>
<evidence type="ECO:0000256" key="1">
    <source>
        <dbReference type="ARBA" id="ARBA00001231"/>
    </source>
</evidence>
<gene>
    <name evidence="7" type="ORF">IHE71_12755</name>
</gene>
<evidence type="ECO:0000313" key="8">
    <source>
        <dbReference type="Proteomes" id="UP000625527"/>
    </source>
</evidence>
<comment type="caution">
    <text evidence="7">The sequence shown here is derived from an EMBL/GenBank/DDBJ whole genome shotgun (WGS) entry which is preliminary data.</text>
</comment>
<dbReference type="PANTHER" id="PTHR30480:SF13">
    <property type="entry name" value="BETA-HEXOSAMINIDASE"/>
    <property type="match status" value="1"/>
</dbReference>
<dbReference type="Pfam" id="PF00933">
    <property type="entry name" value="Glyco_hydro_3"/>
    <property type="match status" value="1"/>
</dbReference>
<evidence type="ECO:0000256" key="2">
    <source>
        <dbReference type="ARBA" id="ARBA00005336"/>
    </source>
</evidence>
<dbReference type="Proteomes" id="UP000625527">
    <property type="component" value="Unassembled WGS sequence"/>
</dbReference>
<evidence type="ECO:0000259" key="6">
    <source>
        <dbReference type="Pfam" id="PF00933"/>
    </source>
</evidence>
<evidence type="ECO:0000313" key="7">
    <source>
        <dbReference type="EMBL" id="MBE1876577.1"/>
    </source>
</evidence>
<dbReference type="EMBL" id="JADAQT010000088">
    <property type="protein sequence ID" value="MBE1876577.1"/>
    <property type="molecule type" value="Genomic_DNA"/>
</dbReference>
<dbReference type="InterPro" id="IPR050226">
    <property type="entry name" value="NagZ_Beta-hexosaminidase"/>
</dbReference>
<evidence type="ECO:0000256" key="3">
    <source>
        <dbReference type="ARBA" id="ARBA00012663"/>
    </source>
</evidence>
<dbReference type="InterPro" id="IPR036962">
    <property type="entry name" value="Glyco_hydro_3_N_sf"/>
</dbReference>
<dbReference type="InterPro" id="IPR001764">
    <property type="entry name" value="Glyco_hydro_3_N"/>
</dbReference>
<dbReference type="EC" id="3.2.1.52" evidence="3"/>
<proteinExistence type="inferred from homology"/>
<keyword evidence="4" id="KW-0378">Hydrolase</keyword>
<organism evidence="7 8">
    <name type="scientific">Myceligenerans pegani</name>
    <dbReference type="NCBI Taxonomy" id="2776917"/>
    <lineage>
        <taxon>Bacteria</taxon>
        <taxon>Bacillati</taxon>
        <taxon>Actinomycetota</taxon>
        <taxon>Actinomycetes</taxon>
        <taxon>Micrococcales</taxon>
        <taxon>Promicromonosporaceae</taxon>
        <taxon>Myceligenerans</taxon>
    </lineage>
</organism>
<keyword evidence="5" id="KW-0326">Glycosidase</keyword>
<name>A0ABR9N0P5_9MICO</name>
<evidence type="ECO:0000256" key="4">
    <source>
        <dbReference type="ARBA" id="ARBA00022801"/>
    </source>
</evidence>